<name>A0A419RR46_9SPHN</name>
<reference evidence="3 4" key="1">
    <citation type="journal article" date="2017" name="Int. J. Syst. Evol. Microbiol.">
        <title>Erythrobacter aquimixticola sp. nov., isolated from the junction between the ocean and a freshwater spring.</title>
        <authorList>
            <person name="Park S."/>
            <person name="Jung Y.T."/>
            <person name="Choi S.J."/>
            <person name="Yoon J.H."/>
        </authorList>
    </citation>
    <scope>NUCLEOTIDE SEQUENCE [LARGE SCALE GENOMIC DNA]</scope>
    <source>
        <strain evidence="3 4">JSSK-14</strain>
    </source>
</reference>
<dbReference type="InterPro" id="IPR003675">
    <property type="entry name" value="Rce1/LyrA-like_dom"/>
</dbReference>
<dbReference type="GO" id="GO:0080120">
    <property type="term" value="P:CAAX-box protein maturation"/>
    <property type="evidence" value="ECO:0007669"/>
    <property type="project" value="UniProtKB-ARBA"/>
</dbReference>
<accession>A0A419RR46</accession>
<keyword evidence="1" id="KW-0812">Transmembrane</keyword>
<evidence type="ECO:0000313" key="3">
    <source>
        <dbReference type="EMBL" id="RJY08247.1"/>
    </source>
</evidence>
<feature type="transmembrane region" description="Helical" evidence="1">
    <location>
        <begin position="132"/>
        <end position="151"/>
    </location>
</feature>
<feature type="transmembrane region" description="Helical" evidence="1">
    <location>
        <begin position="55"/>
        <end position="76"/>
    </location>
</feature>
<feature type="transmembrane region" description="Helical" evidence="1">
    <location>
        <begin position="20"/>
        <end position="43"/>
    </location>
</feature>
<gene>
    <name evidence="3" type="ORF">D6201_01735</name>
</gene>
<feature type="transmembrane region" description="Helical" evidence="1">
    <location>
        <begin position="97"/>
        <end position="120"/>
    </location>
</feature>
<dbReference type="Pfam" id="PF02517">
    <property type="entry name" value="Rce1-like"/>
    <property type="match status" value="1"/>
</dbReference>
<dbReference type="OrthoDB" id="193898at2"/>
<evidence type="ECO:0000256" key="1">
    <source>
        <dbReference type="SAM" id="Phobius"/>
    </source>
</evidence>
<keyword evidence="4" id="KW-1185">Reference proteome</keyword>
<feature type="transmembrane region" description="Helical" evidence="1">
    <location>
        <begin position="212"/>
        <end position="229"/>
    </location>
</feature>
<feature type="transmembrane region" description="Helical" evidence="1">
    <location>
        <begin position="187"/>
        <end position="205"/>
    </location>
</feature>
<sequence length="301" mass="32046">MNGEVTARDDRSIWLKIWQFPLVAMMVAVALLVLAGIATSALFTELLPDAFGGDWQQVVALLTLTALSFVIYKLAIRHLGRKKHDDLPLDLRAIKDTALGFAGGGALITICVALAALFGVYTVSGMGAFSDWPAIVLMAGIYAGFFEELLLRGVIFRWLEEFAGSWIALALSSLIFGFGHAGNDNATFFSSLAIAIEAGILLGAAYMLTRSLWLAVGLHAGWNVVQGMWDVPISGNDFDGIVDATMSGPALLAGGGFGLEATVFALLVATGAGLWMLVLAARRGRIVKPSWSRKGHPITAY</sequence>
<dbReference type="AlphaFoldDB" id="A0A419RR46"/>
<comment type="caution">
    <text evidence="3">The sequence shown here is derived from an EMBL/GenBank/DDBJ whole genome shotgun (WGS) entry which is preliminary data.</text>
</comment>
<keyword evidence="1" id="KW-1133">Transmembrane helix</keyword>
<evidence type="ECO:0000313" key="4">
    <source>
        <dbReference type="Proteomes" id="UP000285232"/>
    </source>
</evidence>
<feature type="transmembrane region" description="Helical" evidence="1">
    <location>
        <begin position="261"/>
        <end position="281"/>
    </location>
</feature>
<evidence type="ECO:0000259" key="2">
    <source>
        <dbReference type="Pfam" id="PF02517"/>
    </source>
</evidence>
<keyword evidence="1" id="KW-0472">Membrane</keyword>
<dbReference type="EMBL" id="RAHX01000001">
    <property type="protein sequence ID" value="RJY08247.1"/>
    <property type="molecule type" value="Genomic_DNA"/>
</dbReference>
<feature type="domain" description="CAAX prenyl protease 2/Lysostaphin resistance protein A-like" evidence="2">
    <location>
        <begin position="132"/>
        <end position="225"/>
    </location>
</feature>
<dbReference type="Proteomes" id="UP000285232">
    <property type="component" value="Unassembled WGS sequence"/>
</dbReference>
<organism evidence="3 4">
    <name type="scientific">Aurantiacibacter aquimixticola</name>
    <dbReference type="NCBI Taxonomy" id="1958945"/>
    <lineage>
        <taxon>Bacteria</taxon>
        <taxon>Pseudomonadati</taxon>
        <taxon>Pseudomonadota</taxon>
        <taxon>Alphaproteobacteria</taxon>
        <taxon>Sphingomonadales</taxon>
        <taxon>Erythrobacteraceae</taxon>
        <taxon>Aurantiacibacter</taxon>
    </lineage>
</organism>
<keyword evidence="3" id="KW-0378">Hydrolase</keyword>
<keyword evidence="3" id="KW-0482">Metalloprotease</keyword>
<dbReference type="PANTHER" id="PTHR39430">
    <property type="entry name" value="MEMBRANE-ASSOCIATED PROTEASE-RELATED"/>
    <property type="match status" value="1"/>
</dbReference>
<proteinExistence type="predicted"/>
<dbReference type="RefSeq" id="WP_120047135.1">
    <property type="nucleotide sequence ID" value="NZ_RAHX01000001.1"/>
</dbReference>
<dbReference type="GO" id="GO:0008237">
    <property type="term" value="F:metallopeptidase activity"/>
    <property type="evidence" value="ECO:0007669"/>
    <property type="project" value="UniProtKB-KW"/>
</dbReference>
<dbReference type="GO" id="GO:0006508">
    <property type="term" value="P:proteolysis"/>
    <property type="evidence" value="ECO:0007669"/>
    <property type="project" value="UniProtKB-KW"/>
</dbReference>
<keyword evidence="3" id="KW-0645">Protease</keyword>
<protein>
    <submittedName>
        <fullName evidence="3">CPBP family intramembrane metalloprotease</fullName>
    </submittedName>
</protein>
<dbReference type="GO" id="GO:0004175">
    <property type="term" value="F:endopeptidase activity"/>
    <property type="evidence" value="ECO:0007669"/>
    <property type="project" value="UniProtKB-ARBA"/>
</dbReference>
<dbReference type="PANTHER" id="PTHR39430:SF1">
    <property type="entry name" value="PROTEASE"/>
    <property type="match status" value="1"/>
</dbReference>
<feature type="transmembrane region" description="Helical" evidence="1">
    <location>
        <begin position="163"/>
        <end position="181"/>
    </location>
</feature>